<keyword evidence="6" id="KW-1185">Reference proteome</keyword>
<reference evidence="5 6" key="1">
    <citation type="submission" date="2018-08" db="EMBL/GenBank/DDBJ databases">
        <title>Lactobacillus suantsai sp. nov., isolated from traditional fermented suan-tsai in Taiwan.</title>
        <authorList>
            <person name="Huang C.-H."/>
        </authorList>
    </citation>
    <scope>NUCLEOTIDE SEQUENCE [LARGE SCALE GENOMIC DNA]</scope>
    <source>
        <strain evidence="5 6">BCRC 12945</strain>
    </source>
</reference>
<gene>
    <name evidence="5" type="ORF">DXH47_07195</name>
</gene>
<evidence type="ECO:0000256" key="3">
    <source>
        <dbReference type="ARBA" id="ARBA00022807"/>
    </source>
</evidence>
<dbReference type="CDD" id="cd06165">
    <property type="entry name" value="Sortase_A"/>
    <property type="match status" value="1"/>
</dbReference>
<evidence type="ECO:0000313" key="5">
    <source>
        <dbReference type="EMBL" id="RXI78386.1"/>
    </source>
</evidence>
<dbReference type="SUPFAM" id="SSF63817">
    <property type="entry name" value="Sortase"/>
    <property type="match status" value="1"/>
</dbReference>
<dbReference type="RefSeq" id="WP_129032681.1">
    <property type="nucleotide sequence ID" value="NZ_QXIL01000012.1"/>
</dbReference>
<organism evidence="5 6">
    <name type="scientific">Levilactobacillus suantsaii</name>
    <dbReference type="NCBI Taxonomy" id="2292255"/>
    <lineage>
        <taxon>Bacteria</taxon>
        <taxon>Bacillati</taxon>
        <taxon>Bacillota</taxon>
        <taxon>Bacilli</taxon>
        <taxon>Lactobacillales</taxon>
        <taxon>Lactobacillaceae</taxon>
        <taxon>Levilactobacillus</taxon>
    </lineage>
</organism>
<sequence>MRQKNERRRWWGTLIFLLLILVSLGLIFNEQIKTWMVSSYQPKVTTGSVRRNQKKKATYDFKKVKSLDFSTVAKARLKSKDIHVVGQILLPQSNIHLPIGKGVSNEVLALTAGTMRPDQKMGEGNYPLAGHHMVSHTVLFSPLYFKTKLGQSIYLTNAKTVYQYKVTVRKFIPPTDVQVVNQTKRKLVTLITCDATGANRLMIRGKYVQKMPYKQAPESVRKGFAGSFNN</sequence>
<dbReference type="Gene3D" id="2.40.260.10">
    <property type="entry name" value="Sortase"/>
    <property type="match status" value="1"/>
</dbReference>
<dbReference type="AlphaFoldDB" id="A0A4Q0VJW6"/>
<feature type="active site" description="Proton donor/acceptor" evidence="4">
    <location>
        <position position="131"/>
    </location>
</feature>
<dbReference type="GO" id="GO:0008234">
    <property type="term" value="F:cysteine-type peptidase activity"/>
    <property type="evidence" value="ECO:0007669"/>
    <property type="project" value="UniProtKB-KW"/>
</dbReference>
<protein>
    <submittedName>
        <fullName evidence="5">Class A sortase</fullName>
    </submittedName>
</protein>
<proteinExistence type="predicted"/>
<keyword evidence="1" id="KW-0645">Protease</keyword>
<keyword evidence="3" id="KW-0788">Thiol protease</keyword>
<dbReference type="InterPro" id="IPR005754">
    <property type="entry name" value="Sortase"/>
</dbReference>
<evidence type="ECO:0000256" key="1">
    <source>
        <dbReference type="ARBA" id="ARBA00022670"/>
    </source>
</evidence>
<dbReference type="InterPro" id="IPR042007">
    <property type="entry name" value="Sortase_A"/>
</dbReference>
<name>A0A4Q0VJW6_9LACO</name>
<dbReference type="NCBIfam" id="TIGR01076">
    <property type="entry name" value="sortase_fam"/>
    <property type="match status" value="1"/>
</dbReference>
<dbReference type="InterPro" id="IPR023365">
    <property type="entry name" value="Sortase_dom-sf"/>
</dbReference>
<dbReference type="Pfam" id="PF04203">
    <property type="entry name" value="Sortase"/>
    <property type="match status" value="1"/>
</dbReference>
<dbReference type="Proteomes" id="UP000290602">
    <property type="component" value="Unassembled WGS sequence"/>
</dbReference>
<dbReference type="OrthoDB" id="1648028at2"/>
<keyword evidence="2" id="KW-0378">Hydrolase</keyword>
<comment type="caution">
    <text evidence="5">The sequence shown here is derived from an EMBL/GenBank/DDBJ whole genome shotgun (WGS) entry which is preliminary data.</text>
</comment>
<evidence type="ECO:0000256" key="4">
    <source>
        <dbReference type="PIRSR" id="PIRSR605754-1"/>
    </source>
</evidence>
<evidence type="ECO:0000256" key="2">
    <source>
        <dbReference type="ARBA" id="ARBA00022801"/>
    </source>
</evidence>
<dbReference type="GO" id="GO:0006508">
    <property type="term" value="P:proteolysis"/>
    <property type="evidence" value="ECO:0007669"/>
    <property type="project" value="UniProtKB-KW"/>
</dbReference>
<accession>A0A4Q0VJW6</accession>
<evidence type="ECO:0000313" key="6">
    <source>
        <dbReference type="Proteomes" id="UP000290602"/>
    </source>
</evidence>
<dbReference type="EMBL" id="QXIL01000012">
    <property type="protein sequence ID" value="RXI78386.1"/>
    <property type="molecule type" value="Genomic_DNA"/>
</dbReference>
<feature type="active site" description="Acyl-thioester intermediate" evidence="4">
    <location>
        <position position="193"/>
    </location>
</feature>